<sequence>MTDDDTTPSPDPTSSRRRLLGAIAATGVAAGAAGLAAGVALGADTNPPHTTTALRRFENRVVVITGATSGIGAAAARLFAAEGARVAFCGRRIERGRAVERAIRDAGGEATYYRADVLVEDDIRAFVDAAAAKYGGLHVAFNNAGITIQKQLHEYSADEFDRVVNTNLRGAFLAMKYQVPHMIRAGGGTIVVTSSSNAIATDSQRSAYTASKRGLVGLVQSAALDYAGAGIRVNALVPGTTDTELVRNLSPIGGLPDDAYQVAMRQWAKSNVPGLGRLATPEEIAAFALTLAAPEHQYLTGAQLVIDGGKTAHA</sequence>
<evidence type="ECO:0000259" key="3">
    <source>
        <dbReference type="SMART" id="SM00822"/>
    </source>
</evidence>
<comment type="caution">
    <text evidence="4">The sequence shown here is derived from an EMBL/GenBank/DDBJ whole genome shotgun (WGS) entry which is preliminary data.</text>
</comment>
<dbReference type="InterPro" id="IPR002347">
    <property type="entry name" value="SDR_fam"/>
</dbReference>
<dbReference type="PANTHER" id="PTHR24321:SF11">
    <property type="entry name" value="BLR0893 PROTEIN"/>
    <property type="match status" value="1"/>
</dbReference>
<feature type="domain" description="Ketoreductase" evidence="3">
    <location>
        <begin position="60"/>
        <end position="255"/>
    </location>
</feature>
<dbReference type="PROSITE" id="PS51318">
    <property type="entry name" value="TAT"/>
    <property type="match status" value="1"/>
</dbReference>
<evidence type="ECO:0000313" key="5">
    <source>
        <dbReference type="Proteomes" id="UP000316331"/>
    </source>
</evidence>
<dbReference type="PANTHER" id="PTHR24321">
    <property type="entry name" value="DEHYDROGENASES, SHORT CHAIN"/>
    <property type="match status" value="1"/>
</dbReference>
<dbReference type="CDD" id="cd05233">
    <property type="entry name" value="SDR_c"/>
    <property type="match status" value="1"/>
</dbReference>
<comment type="similarity">
    <text evidence="1">Belongs to the short-chain dehydrogenases/reductases (SDR) family.</text>
</comment>
<dbReference type="AlphaFoldDB" id="A0A543FHX7"/>
<dbReference type="PRINTS" id="PR00081">
    <property type="entry name" value="GDHRDH"/>
</dbReference>
<dbReference type="SUPFAM" id="SSF51735">
    <property type="entry name" value="NAD(P)-binding Rossmann-fold domains"/>
    <property type="match status" value="1"/>
</dbReference>
<dbReference type="Pfam" id="PF13561">
    <property type="entry name" value="adh_short_C2"/>
    <property type="match status" value="1"/>
</dbReference>
<organism evidence="4 5">
    <name type="scientific">Nocardia bhagyanarayanae</name>
    <dbReference type="NCBI Taxonomy" id="1215925"/>
    <lineage>
        <taxon>Bacteria</taxon>
        <taxon>Bacillati</taxon>
        <taxon>Actinomycetota</taxon>
        <taxon>Actinomycetes</taxon>
        <taxon>Mycobacteriales</taxon>
        <taxon>Nocardiaceae</taxon>
        <taxon>Nocardia</taxon>
    </lineage>
</organism>
<dbReference type="InterPro" id="IPR057326">
    <property type="entry name" value="KR_dom"/>
</dbReference>
<gene>
    <name evidence="4" type="ORF">FB390_5189</name>
</gene>
<dbReference type="InterPro" id="IPR006311">
    <property type="entry name" value="TAT_signal"/>
</dbReference>
<keyword evidence="5" id="KW-1185">Reference proteome</keyword>
<keyword evidence="2" id="KW-0560">Oxidoreductase</keyword>
<dbReference type="InterPro" id="IPR020904">
    <property type="entry name" value="Sc_DH/Rdtase_CS"/>
</dbReference>
<accession>A0A543FHX7</accession>
<dbReference type="InterPro" id="IPR036291">
    <property type="entry name" value="NAD(P)-bd_dom_sf"/>
</dbReference>
<dbReference type="FunFam" id="3.40.50.720:FF:000084">
    <property type="entry name" value="Short-chain dehydrogenase reductase"/>
    <property type="match status" value="1"/>
</dbReference>
<reference evidence="4 5" key="1">
    <citation type="submission" date="2019-06" db="EMBL/GenBank/DDBJ databases">
        <title>Sequencing the genomes of 1000 actinobacteria strains.</title>
        <authorList>
            <person name="Klenk H.-P."/>
        </authorList>
    </citation>
    <scope>NUCLEOTIDE SEQUENCE [LARGE SCALE GENOMIC DNA]</scope>
    <source>
        <strain evidence="4 5">DSM 103495</strain>
    </source>
</reference>
<evidence type="ECO:0000256" key="1">
    <source>
        <dbReference type="ARBA" id="ARBA00006484"/>
    </source>
</evidence>
<dbReference type="GO" id="GO:0016491">
    <property type="term" value="F:oxidoreductase activity"/>
    <property type="evidence" value="ECO:0007669"/>
    <property type="project" value="UniProtKB-KW"/>
</dbReference>
<evidence type="ECO:0000313" key="4">
    <source>
        <dbReference type="EMBL" id="TQM33459.1"/>
    </source>
</evidence>
<protein>
    <recommendedName>
        <fullName evidence="3">Ketoreductase domain-containing protein</fullName>
    </recommendedName>
</protein>
<dbReference type="Proteomes" id="UP000316331">
    <property type="component" value="Unassembled WGS sequence"/>
</dbReference>
<dbReference type="Gene3D" id="3.40.50.720">
    <property type="entry name" value="NAD(P)-binding Rossmann-like Domain"/>
    <property type="match status" value="1"/>
</dbReference>
<name>A0A543FHX7_9NOCA</name>
<proteinExistence type="inferred from homology"/>
<dbReference type="PROSITE" id="PS00061">
    <property type="entry name" value="ADH_SHORT"/>
    <property type="match status" value="1"/>
</dbReference>
<evidence type="ECO:0000256" key="2">
    <source>
        <dbReference type="ARBA" id="ARBA00023002"/>
    </source>
</evidence>
<dbReference type="EMBL" id="VFPG01000001">
    <property type="protein sequence ID" value="TQM33459.1"/>
    <property type="molecule type" value="Genomic_DNA"/>
</dbReference>
<dbReference type="RefSeq" id="WP_141811224.1">
    <property type="nucleotide sequence ID" value="NZ_VFPG01000001.1"/>
</dbReference>
<dbReference type="PRINTS" id="PR00080">
    <property type="entry name" value="SDRFAMILY"/>
</dbReference>
<dbReference type="OrthoDB" id="7064009at2"/>
<dbReference type="SMART" id="SM00822">
    <property type="entry name" value="PKS_KR"/>
    <property type="match status" value="1"/>
</dbReference>